<gene>
    <name evidence="2" type="ORF">PHAVU_007G027800g</name>
</gene>
<evidence type="ECO:0000313" key="3">
    <source>
        <dbReference type="Proteomes" id="UP000000226"/>
    </source>
</evidence>
<organism evidence="2 3">
    <name type="scientific">Phaseolus vulgaris</name>
    <name type="common">Kidney bean</name>
    <name type="synonym">French bean</name>
    <dbReference type="NCBI Taxonomy" id="3885"/>
    <lineage>
        <taxon>Eukaryota</taxon>
        <taxon>Viridiplantae</taxon>
        <taxon>Streptophyta</taxon>
        <taxon>Embryophyta</taxon>
        <taxon>Tracheophyta</taxon>
        <taxon>Spermatophyta</taxon>
        <taxon>Magnoliopsida</taxon>
        <taxon>eudicotyledons</taxon>
        <taxon>Gunneridae</taxon>
        <taxon>Pentapetalae</taxon>
        <taxon>rosids</taxon>
        <taxon>fabids</taxon>
        <taxon>Fabales</taxon>
        <taxon>Fabaceae</taxon>
        <taxon>Papilionoideae</taxon>
        <taxon>50 kb inversion clade</taxon>
        <taxon>NPAAA clade</taxon>
        <taxon>indigoferoid/millettioid clade</taxon>
        <taxon>Phaseoleae</taxon>
        <taxon>Phaseolus</taxon>
    </lineage>
</organism>
<dbReference type="Gramene" id="ESW14909">
    <property type="protein sequence ID" value="ESW14909"/>
    <property type="gene ID" value="PHAVU_007G027800g"/>
</dbReference>
<sequence>QRFSTPSYTKANLARRGVGLINNICSLCGEEEETTSHLFCTCRVAWLVWEMCSGWVGTTFVSHRDPKDHFLSFRMSGVKESVNQVWGCVWLAVVGELWNHRNRKVFRNGRVDHIEIFAMSQVKAWSWVASKAQGVCFSFYDWCFEPMVCMRSVIFPRNSSS</sequence>
<name>V7BAQ8_PHAVU</name>
<feature type="domain" description="Reverse transcriptase zinc-binding" evidence="1">
    <location>
        <begin position="9"/>
        <end position="49"/>
    </location>
</feature>
<dbReference type="Pfam" id="PF13966">
    <property type="entry name" value="zf-RVT"/>
    <property type="match status" value="1"/>
</dbReference>
<reference evidence="3" key="1">
    <citation type="journal article" date="2014" name="Nat. Genet.">
        <title>A reference genome for common bean and genome-wide analysis of dual domestications.</title>
        <authorList>
            <person name="Schmutz J."/>
            <person name="McClean P.E."/>
            <person name="Mamidi S."/>
            <person name="Wu G.A."/>
            <person name="Cannon S.B."/>
            <person name="Grimwood J."/>
            <person name="Jenkins J."/>
            <person name="Shu S."/>
            <person name="Song Q."/>
            <person name="Chavarro C."/>
            <person name="Torres-Torres M."/>
            <person name="Geffroy V."/>
            <person name="Moghaddam S.M."/>
            <person name="Gao D."/>
            <person name="Abernathy B."/>
            <person name="Barry K."/>
            <person name="Blair M."/>
            <person name="Brick M.A."/>
            <person name="Chovatia M."/>
            <person name="Gepts P."/>
            <person name="Goodstein D.M."/>
            <person name="Gonzales M."/>
            <person name="Hellsten U."/>
            <person name="Hyten D.L."/>
            <person name="Jia G."/>
            <person name="Kelly J.D."/>
            <person name="Kudrna D."/>
            <person name="Lee R."/>
            <person name="Richard M.M."/>
            <person name="Miklas P.N."/>
            <person name="Osorno J.M."/>
            <person name="Rodrigues J."/>
            <person name="Thareau V."/>
            <person name="Urrea C.A."/>
            <person name="Wang M."/>
            <person name="Yu Y."/>
            <person name="Zhang M."/>
            <person name="Wing R.A."/>
            <person name="Cregan P.B."/>
            <person name="Rokhsar D.S."/>
            <person name="Jackson S.A."/>
        </authorList>
    </citation>
    <scope>NUCLEOTIDE SEQUENCE [LARGE SCALE GENOMIC DNA]</scope>
    <source>
        <strain evidence="3">cv. G19833</strain>
    </source>
</reference>
<evidence type="ECO:0000313" key="2">
    <source>
        <dbReference type="EMBL" id="ESW14909.1"/>
    </source>
</evidence>
<dbReference type="STRING" id="3885.V7BAQ8"/>
<proteinExistence type="predicted"/>
<dbReference type="EMBL" id="CM002294">
    <property type="protein sequence ID" value="ESW14909.1"/>
    <property type="molecule type" value="Genomic_DNA"/>
</dbReference>
<keyword evidence="3" id="KW-1185">Reference proteome</keyword>
<accession>V7BAQ8</accession>
<dbReference type="OrthoDB" id="696485at2759"/>
<evidence type="ECO:0000259" key="1">
    <source>
        <dbReference type="Pfam" id="PF13966"/>
    </source>
</evidence>
<dbReference type="InterPro" id="IPR026960">
    <property type="entry name" value="RVT-Znf"/>
</dbReference>
<dbReference type="Proteomes" id="UP000000226">
    <property type="component" value="Chromosome 7"/>
</dbReference>
<dbReference type="AlphaFoldDB" id="V7BAQ8"/>
<feature type="non-terminal residue" evidence="2">
    <location>
        <position position="1"/>
    </location>
</feature>
<dbReference type="OMA" id="GLINNIC"/>
<protein>
    <recommendedName>
        <fullName evidence="1">Reverse transcriptase zinc-binding domain-containing protein</fullName>
    </recommendedName>
</protein>